<dbReference type="Pfam" id="PF13808">
    <property type="entry name" value="DDE_Tnp_1_assoc"/>
    <property type="match status" value="1"/>
</dbReference>
<proteinExistence type="predicted"/>
<evidence type="ECO:0000313" key="5">
    <source>
        <dbReference type="Proteomes" id="UP000660265"/>
    </source>
</evidence>
<organism evidence="4 5">
    <name type="scientific">Streptomyces camponoticapitis</name>
    <dbReference type="NCBI Taxonomy" id="1616125"/>
    <lineage>
        <taxon>Bacteria</taxon>
        <taxon>Bacillati</taxon>
        <taxon>Actinomycetota</taxon>
        <taxon>Actinomycetes</taxon>
        <taxon>Kitasatosporales</taxon>
        <taxon>Streptomycetaceae</taxon>
        <taxon>Streptomyces</taxon>
    </lineage>
</organism>
<evidence type="ECO:0000256" key="1">
    <source>
        <dbReference type="SAM" id="MobiDB-lite"/>
    </source>
</evidence>
<keyword evidence="5" id="KW-1185">Reference proteome</keyword>
<accession>A0ABQ2EFD2</accession>
<comment type="caution">
    <text evidence="4">The sequence shown here is derived from an EMBL/GenBank/DDBJ whole genome shotgun (WGS) entry which is preliminary data.</text>
</comment>
<dbReference type="InterPro" id="IPR032806">
    <property type="entry name" value="YbfD_N"/>
</dbReference>
<feature type="compositionally biased region" description="Low complexity" evidence="1">
    <location>
        <begin position="180"/>
        <end position="197"/>
    </location>
</feature>
<gene>
    <name evidence="4" type="ORF">GCM10011583_48170</name>
</gene>
<keyword evidence="2" id="KW-0472">Membrane</keyword>
<evidence type="ECO:0000256" key="2">
    <source>
        <dbReference type="SAM" id="Phobius"/>
    </source>
</evidence>
<feature type="region of interest" description="Disordered" evidence="1">
    <location>
        <begin position="162"/>
        <end position="244"/>
    </location>
</feature>
<feature type="compositionally biased region" description="Polar residues" evidence="1">
    <location>
        <begin position="234"/>
        <end position="244"/>
    </location>
</feature>
<keyword evidence="2" id="KW-1133">Transmembrane helix</keyword>
<reference evidence="5" key="1">
    <citation type="journal article" date="2019" name="Int. J. Syst. Evol. Microbiol.">
        <title>The Global Catalogue of Microorganisms (GCM) 10K type strain sequencing project: providing services to taxonomists for standard genome sequencing and annotation.</title>
        <authorList>
            <consortium name="The Broad Institute Genomics Platform"/>
            <consortium name="The Broad Institute Genome Sequencing Center for Infectious Disease"/>
            <person name="Wu L."/>
            <person name="Ma J."/>
        </authorList>
    </citation>
    <scope>NUCLEOTIDE SEQUENCE [LARGE SCALE GENOMIC DNA]</scope>
    <source>
        <strain evidence="5">CGMCC 4.7275</strain>
    </source>
</reference>
<feature type="transmembrane region" description="Helical" evidence="2">
    <location>
        <begin position="44"/>
        <end position="63"/>
    </location>
</feature>
<dbReference type="Proteomes" id="UP000660265">
    <property type="component" value="Unassembled WGS sequence"/>
</dbReference>
<feature type="domain" description="H repeat-associated protein N-terminal" evidence="3">
    <location>
        <begin position="26"/>
        <end position="112"/>
    </location>
</feature>
<keyword evidence="2" id="KW-0812">Transmembrane</keyword>
<dbReference type="RefSeq" id="WP_373292607.1">
    <property type="nucleotide sequence ID" value="NZ_BMMV01000017.1"/>
</dbReference>
<evidence type="ECO:0000313" key="4">
    <source>
        <dbReference type="EMBL" id="GGK10405.1"/>
    </source>
</evidence>
<dbReference type="EMBL" id="BMMV01000017">
    <property type="protein sequence ID" value="GGK10405.1"/>
    <property type="molecule type" value="Genomic_DNA"/>
</dbReference>
<name>A0ABQ2EFD2_9ACTN</name>
<evidence type="ECO:0000259" key="3">
    <source>
        <dbReference type="Pfam" id="PF13808"/>
    </source>
</evidence>
<sequence>MCRQSATVCLTKSPAAAQRAVSGIAERLAVLRDPRHRRGRRHSLVAVVLTACCAVLAGARSYLAVGQWARHAPQDTLARLGVRAVGPLGVRRAASGSTIRRILAVVCPGGLADLLGCDPAGAAHLAVDGKCARGSRTACAPAAHLLSAVLPGGRTVSRLRVPARDASPQAIGKLARRSGASRPSTTSETPRSARTPPGSETGTARRTRPRSAASRSAPCAPPGTTASPAACARSPTSPSPSHWT</sequence>
<protein>
    <recommendedName>
        <fullName evidence="3">H repeat-associated protein N-terminal domain-containing protein</fullName>
    </recommendedName>
</protein>